<gene>
    <name evidence="4" type="ORF">AB205_0088540</name>
</gene>
<dbReference type="InterPro" id="IPR000219">
    <property type="entry name" value="DH_dom"/>
</dbReference>
<dbReference type="GO" id="GO:0005737">
    <property type="term" value="C:cytoplasm"/>
    <property type="evidence" value="ECO:0007669"/>
    <property type="project" value="TreeGrafter"/>
</dbReference>
<feature type="domain" description="DH" evidence="3">
    <location>
        <begin position="93"/>
        <end position="143"/>
    </location>
</feature>
<dbReference type="Proteomes" id="UP000228934">
    <property type="component" value="Unassembled WGS sequence"/>
</dbReference>
<evidence type="ECO:0000313" key="4">
    <source>
        <dbReference type="EMBL" id="PIO30958.1"/>
    </source>
</evidence>
<dbReference type="SUPFAM" id="SSF50729">
    <property type="entry name" value="PH domain-like"/>
    <property type="match status" value="1"/>
</dbReference>
<dbReference type="AlphaFoldDB" id="A0A2G9RSQ9"/>
<evidence type="ECO:0000256" key="1">
    <source>
        <dbReference type="SAM" id="Coils"/>
    </source>
</evidence>
<dbReference type="OrthoDB" id="9341874at2759"/>
<feature type="signal peptide" evidence="2">
    <location>
        <begin position="1"/>
        <end position="24"/>
    </location>
</feature>
<dbReference type="InterPro" id="IPR011993">
    <property type="entry name" value="PH-like_dom_sf"/>
</dbReference>
<dbReference type="InterPro" id="IPR001331">
    <property type="entry name" value="GDS_CDC24_CS"/>
</dbReference>
<keyword evidence="5" id="KW-1185">Reference proteome</keyword>
<feature type="coiled-coil region" evidence="1">
    <location>
        <begin position="113"/>
        <end position="148"/>
    </location>
</feature>
<dbReference type="GO" id="GO:0030027">
    <property type="term" value="C:lamellipodium"/>
    <property type="evidence" value="ECO:0007669"/>
    <property type="project" value="TreeGrafter"/>
</dbReference>
<dbReference type="EMBL" id="KV932187">
    <property type="protein sequence ID" value="PIO30958.1"/>
    <property type="molecule type" value="Genomic_DNA"/>
</dbReference>
<sequence length="244" mass="27629">MPTSLYFACICIWFLAGFSQCVHASLLVGVHCALVRPVPIALQLRSAEASRFMKYTPQKDHLLCSAFILKSKVINEELGEFMEMKGATAPGILVLTTGLSKPFMRLDKYPTLLKELERHMEAQCQEVRKRKELELQILNEAIRGWEGEDIKTLGTVLYMSQVMIQCAGSEEKNERYLLLFPNVILMLSASPRMSGFIYQGKLPLTGTCITKLEDNENHRNAYEISGNPFLIIYLALLCVKIKTF</sequence>
<reference evidence="5" key="1">
    <citation type="journal article" date="2017" name="Nat. Commun.">
        <title>The North American bullfrog draft genome provides insight into hormonal regulation of long noncoding RNA.</title>
        <authorList>
            <person name="Hammond S.A."/>
            <person name="Warren R.L."/>
            <person name="Vandervalk B.P."/>
            <person name="Kucuk E."/>
            <person name="Khan H."/>
            <person name="Gibb E.A."/>
            <person name="Pandoh P."/>
            <person name="Kirk H."/>
            <person name="Zhao Y."/>
            <person name="Jones M."/>
            <person name="Mungall A.J."/>
            <person name="Coope R."/>
            <person name="Pleasance S."/>
            <person name="Moore R.A."/>
            <person name="Holt R.A."/>
            <person name="Round J.M."/>
            <person name="Ohora S."/>
            <person name="Walle B.V."/>
            <person name="Veldhoen N."/>
            <person name="Helbing C.C."/>
            <person name="Birol I."/>
        </authorList>
    </citation>
    <scope>NUCLEOTIDE SEQUENCE [LARGE SCALE GENOMIC DNA]</scope>
</reference>
<name>A0A2G9RSQ9_AQUCT</name>
<dbReference type="PROSITE" id="PS50010">
    <property type="entry name" value="DH_2"/>
    <property type="match status" value="1"/>
</dbReference>
<organism evidence="4 5">
    <name type="scientific">Aquarana catesbeiana</name>
    <name type="common">American bullfrog</name>
    <name type="synonym">Rana catesbeiana</name>
    <dbReference type="NCBI Taxonomy" id="8400"/>
    <lineage>
        <taxon>Eukaryota</taxon>
        <taxon>Metazoa</taxon>
        <taxon>Chordata</taxon>
        <taxon>Craniata</taxon>
        <taxon>Vertebrata</taxon>
        <taxon>Euteleostomi</taxon>
        <taxon>Amphibia</taxon>
        <taxon>Batrachia</taxon>
        <taxon>Anura</taxon>
        <taxon>Neobatrachia</taxon>
        <taxon>Ranoidea</taxon>
        <taxon>Ranidae</taxon>
        <taxon>Aquarana</taxon>
    </lineage>
</organism>
<accession>A0A2G9RSQ9</accession>
<dbReference type="GO" id="GO:0035556">
    <property type="term" value="P:intracellular signal transduction"/>
    <property type="evidence" value="ECO:0007669"/>
    <property type="project" value="InterPro"/>
</dbReference>
<keyword evidence="2" id="KW-0732">Signal</keyword>
<protein>
    <recommendedName>
        <fullName evidence="3">DH domain-containing protein</fullName>
    </recommendedName>
</protein>
<feature type="chain" id="PRO_5013715291" description="DH domain-containing protein" evidence="2">
    <location>
        <begin position="25"/>
        <end position="244"/>
    </location>
</feature>
<dbReference type="GO" id="GO:0030032">
    <property type="term" value="P:lamellipodium assembly"/>
    <property type="evidence" value="ECO:0007669"/>
    <property type="project" value="TreeGrafter"/>
</dbReference>
<evidence type="ECO:0000259" key="3">
    <source>
        <dbReference type="PROSITE" id="PS50010"/>
    </source>
</evidence>
<dbReference type="SUPFAM" id="SSF48065">
    <property type="entry name" value="DBL homology domain (DH-domain)"/>
    <property type="match status" value="1"/>
</dbReference>
<proteinExistence type="predicted"/>
<dbReference type="InterPro" id="IPR035899">
    <property type="entry name" value="DBL_dom_sf"/>
</dbReference>
<evidence type="ECO:0000313" key="5">
    <source>
        <dbReference type="Proteomes" id="UP000228934"/>
    </source>
</evidence>
<keyword evidence="1" id="KW-0175">Coiled coil</keyword>
<dbReference type="PANTHER" id="PTHR46026:SF3">
    <property type="entry name" value="RHO GUANINE NUCLEOTIDE EXCHANGE FACTOR 7"/>
    <property type="match status" value="1"/>
</dbReference>
<dbReference type="Gene3D" id="2.30.29.30">
    <property type="entry name" value="Pleckstrin-homology domain (PH domain)/Phosphotyrosine-binding domain (PTB)"/>
    <property type="match status" value="1"/>
</dbReference>
<evidence type="ECO:0000256" key="2">
    <source>
        <dbReference type="SAM" id="SignalP"/>
    </source>
</evidence>
<feature type="non-terminal residue" evidence="4">
    <location>
        <position position="244"/>
    </location>
</feature>
<dbReference type="GO" id="GO:0005085">
    <property type="term" value="F:guanyl-nucleotide exchange factor activity"/>
    <property type="evidence" value="ECO:0007669"/>
    <property type="project" value="InterPro"/>
</dbReference>
<dbReference type="PROSITE" id="PS00741">
    <property type="entry name" value="DH_1"/>
    <property type="match status" value="1"/>
</dbReference>
<dbReference type="PANTHER" id="PTHR46026">
    <property type="entry name" value="RHO-TYPE GUANINE NUCLEOTIDE EXCHANGE FACTOR, ISOFORM F"/>
    <property type="match status" value="1"/>
</dbReference>